<proteinExistence type="predicted"/>
<name>A0A2K8QLP4_9GAMM</name>
<evidence type="ECO:0000256" key="1">
    <source>
        <dbReference type="SAM" id="Phobius"/>
    </source>
</evidence>
<organism evidence="2 3">
    <name type="scientific">Dickeya fangzhongdai</name>
    <dbReference type="NCBI Taxonomy" id="1778540"/>
    <lineage>
        <taxon>Bacteria</taxon>
        <taxon>Pseudomonadati</taxon>
        <taxon>Pseudomonadota</taxon>
        <taxon>Gammaproteobacteria</taxon>
        <taxon>Enterobacterales</taxon>
        <taxon>Pectobacteriaceae</taxon>
        <taxon>Dickeya</taxon>
    </lineage>
</organism>
<dbReference type="RefSeq" id="WP_039693953.1">
    <property type="nucleotide sequence ID" value="NZ_BMJF01000001.1"/>
</dbReference>
<dbReference type="PROSITE" id="PS51257">
    <property type="entry name" value="PROKAR_LIPOPROTEIN"/>
    <property type="match status" value="1"/>
</dbReference>
<keyword evidence="1" id="KW-1133">Transmembrane helix</keyword>
<protein>
    <submittedName>
        <fullName evidence="2">Uncharacterized protein</fullName>
    </submittedName>
</protein>
<dbReference type="KEGG" id="dfn:CVE23_10920"/>
<keyword evidence="1" id="KW-0472">Membrane</keyword>
<reference evidence="3" key="1">
    <citation type="journal article" date="2018" name="Genome Announc.">
        <title>Complete genome sequence of a Dickeya fangzhongdai type strain causing bleeding canker of pear tree trunks.</title>
        <authorList>
            <person name="Zhao Y."/>
            <person name="Tian Y."/>
            <person name="Li X."/>
            <person name="Hu B."/>
        </authorList>
    </citation>
    <scope>NUCLEOTIDE SEQUENCE [LARGE SCALE GENOMIC DNA]</scope>
    <source>
        <strain evidence="3">DSM 101947</strain>
    </source>
</reference>
<evidence type="ECO:0000313" key="3">
    <source>
        <dbReference type="Proteomes" id="UP000231901"/>
    </source>
</evidence>
<keyword evidence="3" id="KW-1185">Reference proteome</keyword>
<feature type="transmembrane region" description="Helical" evidence="1">
    <location>
        <begin position="23"/>
        <end position="46"/>
    </location>
</feature>
<dbReference type="AlphaFoldDB" id="A0A2K8QLP4"/>
<sequence length="141" mass="15964">MTSRICAFAVNLFTRGGRGARNGVIVCGSVLSCIFYPDLLLILSYLQVIGQSAAGRNFTAVTLVMDVFISIYALEPFCDFPRWKRNLSNRLQNLLAKTDSSDTFGITLFPLAVMDKLILLEPYQWLLFCGGRTIREEWKWL</sequence>
<gene>
    <name evidence="2" type="ORF">CVE23_10920</name>
</gene>
<accession>A0A2K8QLP4</accession>
<evidence type="ECO:0000313" key="2">
    <source>
        <dbReference type="EMBL" id="ATZ94439.1"/>
    </source>
</evidence>
<dbReference type="GeneID" id="66564844"/>
<dbReference type="EMBL" id="CP025003">
    <property type="protein sequence ID" value="ATZ94439.1"/>
    <property type="molecule type" value="Genomic_DNA"/>
</dbReference>
<keyword evidence="1" id="KW-0812">Transmembrane</keyword>
<dbReference type="Proteomes" id="UP000231901">
    <property type="component" value="Chromosome"/>
</dbReference>
<feature type="transmembrane region" description="Helical" evidence="1">
    <location>
        <begin position="58"/>
        <end position="78"/>
    </location>
</feature>